<dbReference type="PANTHER" id="PTHR43585:SF2">
    <property type="entry name" value="ATP-GRASP ENZYME FSQD"/>
    <property type="match status" value="1"/>
</dbReference>
<dbReference type="Gene3D" id="3.30.470.20">
    <property type="entry name" value="ATP-grasp fold, B domain"/>
    <property type="match status" value="1"/>
</dbReference>
<evidence type="ECO:0000256" key="4">
    <source>
        <dbReference type="PROSITE-ProRule" id="PRU00409"/>
    </source>
</evidence>
<name>A0ABT5ZDL9_9ACTN</name>
<dbReference type="Pfam" id="PF13535">
    <property type="entry name" value="ATP-grasp_4"/>
    <property type="match status" value="1"/>
</dbReference>
<dbReference type="InterPro" id="IPR011761">
    <property type="entry name" value="ATP-grasp"/>
</dbReference>
<sequence length="418" mass="44007">MSRTPTPPTPQGPPPHQNPHSDPARCTAVLLNPRDLVIRAAHRLGVSTVIATVPGGPEPVGASGPVLRTPWHIDPGELIDELRALELPAPVSCFGFGELGCAVSAVVNRELGWPGNPPQVLEAFKDKARLRSLVGDRAGVPVAHLTCLTKDEILPATDRIGFPCVVKPVDGTGSSGVRYLTGPSEAEHYLSTLDFQTSHLVEEFLTGTEYSVEAISSPAGHRILAITEKMTTGAPHFVETGHTLPVRLDPADQAAIGDLVTATLDAAGYRYGPSHTEVMLTAAGPRLIESHGRPGGDRISDMLELALGEDAFEQAMADVLGLPAPTEATRIRVAGIRYVTFDRAAPMPVIDTAPVAALPGVAEVSVCVPAGEYPPEIRKSGDRHGFVVATGDTRDGLEHNLARAVRALTAAGHAVKAR</sequence>
<organism evidence="7 8">
    <name type="scientific">Streptomyces silvisoli</name>
    <dbReference type="NCBI Taxonomy" id="3034235"/>
    <lineage>
        <taxon>Bacteria</taxon>
        <taxon>Bacillati</taxon>
        <taxon>Actinomycetota</taxon>
        <taxon>Actinomycetes</taxon>
        <taxon>Kitasatosporales</taxon>
        <taxon>Streptomycetaceae</taxon>
        <taxon>Streptomyces</taxon>
    </lineage>
</organism>
<evidence type="ECO:0000313" key="7">
    <source>
        <dbReference type="EMBL" id="MDF3287930.1"/>
    </source>
</evidence>
<evidence type="ECO:0000256" key="3">
    <source>
        <dbReference type="ARBA" id="ARBA00022840"/>
    </source>
</evidence>
<evidence type="ECO:0000256" key="5">
    <source>
        <dbReference type="SAM" id="MobiDB-lite"/>
    </source>
</evidence>
<proteinExistence type="predicted"/>
<evidence type="ECO:0000256" key="1">
    <source>
        <dbReference type="ARBA" id="ARBA00022598"/>
    </source>
</evidence>
<feature type="region of interest" description="Disordered" evidence="5">
    <location>
        <begin position="1"/>
        <end position="23"/>
    </location>
</feature>
<dbReference type="EMBL" id="JARJBC010000001">
    <property type="protein sequence ID" value="MDF3287930.1"/>
    <property type="molecule type" value="Genomic_DNA"/>
</dbReference>
<keyword evidence="2 4" id="KW-0547">Nucleotide-binding</keyword>
<evidence type="ECO:0000313" key="8">
    <source>
        <dbReference type="Proteomes" id="UP001216579"/>
    </source>
</evidence>
<dbReference type="Proteomes" id="UP001216579">
    <property type="component" value="Unassembled WGS sequence"/>
</dbReference>
<dbReference type="RefSeq" id="WP_276091798.1">
    <property type="nucleotide sequence ID" value="NZ_JARJBC010000001.1"/>
</dbReference>
<dbReference type="InterPro" id="IPR040570">
    <property type="entry name" value="LAL_C2"/>
</dbReference>
<dbReference type="PROSITE" id="PS50975">
    <property type="entry name" value="ATP_GRASP"/>
    <property type="match status" value="1"/>
</dbReference>
<accession>A0ABT5ZDL9</accession>
<comment type="caution">
    <text evidence="7">The sequence shown here is derived from an EMBL/GenBank/DDBJ whole genome shotgun (WGS) entry which is preliminary data.</text>
</comment>
<gene>
    <name evidence="7" type="ORF">P3G67_01505</name>
</gene>
<dbReference type="InterPro" id="IPR052032">
    <property type="entry name" value="ATP-dep_AA_Ligase"/>
</dbReference>
<evidence type="ECO:0000259" key="6">
    <source>
        <dbReference type="PROSITE" id="PS50975"/>
    </source>
</evidence>
<dbReference type="Pfam" id="PF18603">
    <property type="entry name" value="LAL_C2"/>
    <property type="match status" value="1"/>
</dbReference>
<evidence type="ECO:0000256" key="2">
    <source>
        <dbReference type="ARBA" id="ARBA00022741"/>
    </source>
</evidence>
<keyword evidence="1" id="KW-0436">Ligase</keyword>
<keyword evidence="8" id="KW-1185">Reference proteome</keyword>
<dbReference type="SUPFAM" id="SSF56059">
    <property type="entry name" value="Glutathione synthetase ATP-binding domain-like"/>
    <property type="match status" value="1"/>
</dbReference>
<feature type="compositionally biased region" description="Pro residues" evidence="5">
    <location>
        <begin position="1"/>
        <end position="17"/>
    </location>
</feature>
<reference evidence="7 8" key="1">
    <citation type="submission" date="2023-03" db="EMBL/GenBank/DDBJ databases">
        <title>Draft genome sequence of Streptomyces sp. RB6PN23 isolated from peat swamp forest in Thailand.</title>
        <authorList>
            <person name="Klaysubun C."/>
            <person name="Duangmal K."/>
        </authorList>
    </citation>
    <scope>NUCLEOTIDE SEQUENCE [LARGE SCALE GENOMIC DNA]</scope>
    <source>
        <strain evidence="7 8">RB6PN23</strain>
    </source>
</reference>
<dbReference type="PANTHER" id="PTHR43585">
    <property type="entry name" value="FUMIPYRROLE BIOSYNTHESIS PROTEIN C"/>
    <property type="match status" value="1"/>
</dbReference>
<keyword evidence="3 4" id="KW-0067">ATP-binding</keyword>
<feature type="domain" description="ATP-grasp" evidence="6">
    <location>
        <begin position="132"/>
        <end position="320"/>
    </location>
</feature>
<protein>
    <submittedName>
        <fullName evidence="7">ATP-grasp domain-containing protein</fullName>
    </submittedName>
</protein>